<gene>
    <name evidence="3" type="ORF">FJZ47_08780</name>
</gene>
<dbReference type="AlphaFoldDB" id="A0A937W185"/>
<keyword evidence="1" id="KW-0175">Coiled coil</keyword>
<dbReference type="Pfam" id="PF05685">
    <property type="entry name" value="Uma2"/>
    <property type="match status" value="1"/>
</dbReference>
<sequence>MATAIGFPRIHHVVYPESDGLPMAESDFQRKPLTYAVEALSLYFQDRPDIYVSGNMLIYYEEGNPKAVVAPDVFVVCGTTKQDRSSYFVWREPKGPDFVLEITSKSTRGEDQGPKKGTYAFLGVQEYVQYDPTEDYLKPPLKGFHLVGDNYQPIPTLEQPDGTLILHSAVLGLDVRLQDGVFHFVEPATGRPLLTYSEADAARQAAEQERLVAEQARLAAEQARLAAENQLQAEVTARIAAEARIAELEARLRRLEQS</sequence>
<evidence type="ECO:0000313" key="4">
    <source>
        <dbReference type="Proteomes" id="UP000712673"/>
    </source>
</evidence>
<dbReference type="CDD" id="cd06260">
    <property type="entry name" value="DUF820-like"/>
    <property type="match status" value="1"/>
</dbReference>
<keyword evidence="3" id="KW-0378">Hydrolase</keyword>
<dbReference type="InterPro" id="IPR012296">
    <property type="entry name" value="Nuclease_put_TT1808"/>
</dbReference>
<dbReference type="InterPro" id="IPR011335">
    <property type="entry name" value="Restrct_endonuc-II-like"/>
</dbReference>
<keyword evidence="3" id="KW-0540">Nuclease</keyword>
<organism evidence="3 4">
    <name type="scientific">Tectimicrobiota bacterium</name>
    <dbReference type="NCBI Taxonomy" id="2528274"/>
    <lineage>
        <taxon>Bacteria</taxon>
        <taxon>Pseudomonadati</taxon>
        <taxon>Nitrospinota/Tectimicrobiota group</taxon>
        <taxon>Candidatus Tectimicrobiota</taxon>
    </lineage>
</organism>
<name>A0A937W185_UNCTE</name>
<dbReference type="Proteomes" id="UP000712673">
    <property type="component" value="Unassembled WGS sequence"/>
</dbReference>
<dbReference type="PANTHER" id="PTHR33352:SF3">
    <property type="entry name" value="SLR1612 PROTEIN"/>
    <property type="match status" value="1"/>
</dbReference>
<evidence type="ECO:0000256" key="1">
    <source>
        <dbReference type="SAM" id="Coils"/>
    </source>
</evidence>
<comment type="caution">
    <text evidence="3">The sequence shown here is derived from an EMBL/GenBank/DDBJ whole genome shotgun (WGS) entry which is preliminary data.</text>
</comment>
<accession>A0A937W185</accession>
<dbReference type="InterPro" id="IPR008538">
    <property type="entry name" value="Uma2"/>
</dbReference>
<dbReference type="Gene3D" id="3.90.1570.10">
    <property type="entry name" value="tt1808, chain A"/>
    <property type="match status" value="1"/>
</dbReference>
<protein>
    <submittedName>
        <fullName evidence="3">Uma2 family endonuclease</fullName>
    </submittedName>
</protein>
<keyword evidence="3" id="KW-0255">Endonuclease</keyword>
<dbReference type="GO" id="GO:0004519">
    <property type="term" value="F:endonuclease activity"/>
    <property type="evidence" value="ECO:0007669"/>
    <property type="project" value="UniProtKB-KW"/>
</dbReference>
<dbReference type="EMBL" id="VGLS01000216">
    <property type="protein sequence ID" value="MBM3223880.1"/>
    <property type="molecule type" value="Genomic_DNA"/>
</dbReference>
<reference evidence="3" key="1">
    <citation type="submission" date="2019-03" db="EMBL/GenBank/DDBJ databases">
        <title>Lake Tanganyika Metagenome-Assembled Genomes (MAGs).</title>
        <authorList>
            <person name="Tran P."/>
        </authorList>
    </citation>
    <scope>NUCLEOTIDE SEQUENCE</scope>
    <source>
        <strain evidence="3">K_DeepCast_65m_m2_066</strain>
    </source>
</reference>
<feature type="domain" description="Putative restriction endonuclease" evidence="2">
    <location>
        <begin position="32"/>
        <end position="169"/>
    </location>
</feature>
<proteinExistence type="predicted"/>
<dbReference type="PANTHER" id="PTHR33352">
    <property type="entry name" value="SLR1095 PROTEIN"/>
    <property type="match status" value="1"/>
</dbReference>
<evidence type="ECO:0000259" key="2">
    <source>
        <dbReference type="Pfam" id="PF05685"/>
    </source>
</evidence>
<evidence type="ECO:0000313" key="3">
    <source>
        <dbReference type="EMBL" id="MBM3223880.1"/>
    </source>
</evidence>
<feature type="coiled-coil region" evidence="1">
    <location>
        <begin position="231"/>
        <end position="258"/>
    </location>
</feature>
<dbReference type="SUPFAM" id="SSF52980">
    <property type="entry name" value="Restriction endonuclease-like"/>
    <property type="match status" value="1"/>
</dbReference>